<dbReference type="AlphaFoldDB" id="A0A6A6WAZ7"/>
<sequence length="356" mass="40440">MSTSHNRQELHEEITPPSSFVFAPLTPPSSGKKPFVQAGKIITLFKTIRAGKHIKQPPWSEFQLSPTERTEINRQLDQDEDLRGFVEYKIRYDFDAANDLLVVRMPTAIHELFLARVEEAIHNQLKSIYAESTSRSTFAKKVKIARSTRIHLPNDKDPDGIQSKYEPDTSFWHDDAEYPGVVIEVAYSEKRKHLTSLADAYLLDSDANIQSVVGLDIEYGEKRSRKATLSVWRTRIFHTAHGDELRAVQEIVDEAFRDEQGNPTNRPGLQLHLSDFANKGLVRDQIGTQDQDLVVSTKELCQFLTDAEEKVHQLGSLSKDSLAPGVTKRKRSETPPEELSSSDEARYVEEEERAVK</sequence>
<dbReference type="EMBL" id="ML996571">
    <property type="protein sequence ID" value="KAF2758767.1"/>
    <property type="molecule type" value="Genomic_DNA"/>
</dbReference>
<reference evidence="2" key="1">
    <citation type="journal article" date="2020" name="Stud. Mycol.">
        <title>101 Dothideomycetes genomes: a test case for predicting lifestyles and emergence of pathogens.</title>
        <authorList>
            <person name="Haridas S."/>
            <person name="Albert R."/>
            <person name="Binder M."/>
            <person name="Bloem J."/>
            <person name="Labutti K."/>
            <person name="Salamov A."/>
            <person name="Andreopoulos B."/>
            <person name="Baker S."/>
            <person name="Barry K."/>
            <person name="Bills G."/>
            <person name="Bluhm B."/>
            <person name="Cannon C."/>
            <person name="Castanera R."/>
            <person name="Culley D."/>
            <person name="Daum C."/>
            <person name="Ezra D."/>
            <person name="Gonzalez J."/>
            <person name="Henrissat B."/>
            <person name="Kuo A."/>
            <person name="Liang C."/>
            <person name="Lipzen A."/>
            <person name="Lutzoni F."/>
            <person name="Magnuson J."/>
            <person name="Mondo S."/>
            <person name="Nolan M."/>
            <person name="Ohm R."/>
            <person name="Pangilinan J."/>
            <person name="Park H.-J."/>
            <person name="Ramirez L."/>
            <person name="Alfaro M."/>
            <person name="Sun H."/>
            <person name="Tritt A."/>
            <person name="Yoshinaga Y."/>
            <person name="Zwiers L.-H."/>
            <person name="Turgeon B."/>
            <person name="Goodwin S."/>
            <person name="Spatafora J."/>
            <person name="Crous P."/>
            <person name="Grigoriev I."/>
        </authorList>
    </citation>
    <scope>NUCLEOTIDE SEQUENCE</scope>
    <source>
        <strain evidence="2">CBS 121739</strain>
    </source>
</reference>
<dbReference type="RefSeq" id="XP_033601218.1">
    <property type="nucleotide sequence ID" value="XM_033741836.1"/>
</dbReference>
<feature type="compositionally biased region" description="Basic and acidic residues" evidence="1">
    <location>
        <begin position="343"/>
        <end position="356"/>
    </location>
</feature>
<organism evidence="2 3">
    <name type="scientific">Pseudovirgaria hyperparasitica</name>
    <dbReference type="NCBI Taxonomy" id="470096"/>
    <lineage>
        <taxon>Eukaryota</taxon>
        <taxon>Fungi</taxon>
        <taxon>Dikarya</taxon>
        <taxon>Ascomycota</taxon>
        <taxon>Pezizomycotina</taxon>
        <taxon>Dothideomycetes</taxon>
        <taxon>Dothideomycetes incertae sedis</taxon>
        <taxon>Acrospermales</taxon>
        <taxon>Acrospermaceae</taxon>
        <taxon>Pseudovirgaria</taxon>
    </lineage>
</organism>
<dbReference type="GeneID" id="54482890"/>
<accession>A0A6A6WAZ7</accession>
<protein>
    <submittedName>
        <fullName evidence="2">Uncharacterized protein</fullName>
    </submittedName>
</protein>
<proteinExistence type="predicted"/>
<name>A0A6A6WAZ7_9PEZI</name>
<gene>
    <name evidence="2" type="ORF">EJ05DRAFT_438545</name>
</gene>
<keyword evidence="3" id="KW-1185">Reference proteome</keyword>
<evidence type="ECO:0000256" key="1">
    <source>
        <dbReference type="SAM" id="MobiDB-lite"/>
    </source>
</evidence>
<dbReference type="Proteomes" id="UP000799437">
    <property type="component" value="Unassembled WGS sequence"/>
</dbReference>
<dbReference type="OrthoDB" id="3485856at2759"/>
<evidence type="ECO:0000313" key="3">
    <source>
        <dbReference type="Proteomes" id="UP000799437"/>
    </source>
</evidence>
<feature type="region of interest" description="Disordered" evidence="1">
    <location>
        <begin position="315"/>
        <end position="356"/>
    </location>
</feature>
<evidence type="ECO:0000313" key="2">
    <source>
        <dbReference type="EMBL" id="KAF2758767.1"/>
    </source>
</evidence>